<feature type="transmembrane region" description="Helical" evidence="5">
    <location>
        <begin position="83"/>
        <end position="104"/>
    </location>
</feature>
<evidence type="ECO:0000256" key="1">
    <source>
        <dbReference type="ARBA" id="ARBA00004141"/>
    </source>
</evidence>
<reference evidence="8" key="1">
    <citation type="journal article" date="2019" name="Int. J. Syst. Evol. Microbiol.">
        <title>The Global Catalogue of Microorganisms (GCM) 10K type strain sequencing project: providing services to taxonomists for standard genome sequencing and annotation.</title>
        <authorList>
            <consortium name="The Broad Institute Genomics Platform"/>
            <consortium name="The Broad Institute Genome Sequencing Center for Infectious Disease"/>
            <person name="Wu L."/>
            <person name="Ma J."/>
        </authorList>
    </citation>
    <scope>NUCLEOTIDE SEQUENCE [LARGE SCALE GENOMIC DNA]</scope>
    <source>
        <strain evidence="8">JCM 16545</strain>
    </source>
</reference>
<evidence type="ECO:0000313" key="8">
    <source>
        <dbReference type="Proteomes" id="UP001597297"/>
    </source>
</evidence>
<feature type="transmembrane region" description="Helical" evidence="5">
    <location>
        <begin position="116"/>
        <end position="136"/>
    </location>
</feature>
<protein>
    <submittedName>
        <fullName evidence="7">GtrA family protein</fullName>
    </submittedName>
</protein>
<accession>A0ABW5DZ06</accession>
<keyword evidence="4 5" id="KW-0472">Membrane</keyword>
<keyword evidence="8" id="KW-1185">Reference proteome</keyword>
<name>A0ABW5DZ06_9BACT</name>
<keyword evidence="3 5" id="KW-1133">Transmembrane helix</keyword>
<dbReference type="Proteomes" id="UP001597297">
    <property type="component" value="Unassembled WGS sequence"/>
</dbReference>
<evidence type="ECO:0000256" key="4">
    <source>
        <dbReference type="ARBA" id="ARBA00023136"/>
    </source>
</evidence>
<evidence type="ECO:0000313" key="7">
    <source>
        <dbReference type="EMBL" id="MFD2274845.1"/>
    </source>
</evidence>
<comment type="caution">
    <text evidence="7">The sequence shown here is derived from an EMBL/GenBank/DDBJ whole genome shotgun (WGS) entry which is preliminary data.</text>
</comment>
<comment type="subcellular location">
    <subcellularLocation>
        <location evidence="1">Membrane</location>
        <topology evidence="1">Multi-pass membrane protein</topology>
    </subcellularLocation>
</comment>
<feature type="transmembrane region" description="Helical" evidence="5">
    <location>
        <begin position="142"/>
        <end position="162"/>
    </location>
</feature>
<organism evidence="7 8">
    <name type="scientific">Rubritalea spongiae</name>
    <dbReference type="NCBI Taxonomy" id="430797"/>
    <lineage>
        <taxon>Bacteria</taxon>
        <taxon>Pseudomonadati</taxon>
        <taxon>Verrucomicrobiota</taxon>
        <taxon>Verrucomicrobiia</taxon>
        <taxon>Verrucomicrobiales</taxon>
        <taxon>Rubritaleaceae</taxon>
        <taxon>Rubritalea</taxon>
    </lineage>
</organism>
<evidence type="ECO:0000259" key="6">
    <source>
        <dbReference type="Pfam" id="PF04138"/>
    </source>
</evidence>
<proteinExistence type="predicted"/>
<dbReference type="Pfam" id="PF04138">
    <property type="entry name" value="GtrA_DPMS_TM"/>
    <property type="match status" value="1"/>
</dbReference>
<feature type="domain" description="GtrA/DPMS transmembrane" evidence="6">
    <location>
        <begin position="41"/>
        <end position="168"/>
    </location>
</feature>
<dbReference type="EMBL" id="JBHUJC010000001">
    <property type="protein sequence ID" value="MFD2274845.1"/>
    <property type="molecule type" value="Genomic_DNA"/>
</dbReference>
<feature type="transmembrane region" description="Helical" evidence="5">
    <location>
        <begin position="39"/>
        <end position="63"/>
    </location>
</feature>
<dbReference type="InterPro" id="IPR007267">
    <property type="entry name" value="GtrA_DPMS_TM"/>
</dbReference>
<keyword evidence="2 5" id="KW-0812">Transmembrane</keyword>
<evidence type="ECO:0000256" key="5">
    <source>
        <dbReference type="SAM" id="Phobius"/>
    </source>
</evidence>
<dbReference type="RefSeq" id="WP_377092502.1">
    <property type="nucleotide sequence ID" value="NZ_JBHSJM010000001.1"/>
</dbReference>
<evidence type="ECO:0000256" key="3">
    <source>
        <dbReference type="ARBA" id="ARBA00022989"/>
    </source>
</evidence>
<gene>
    <name evidence="7" type="ORF">ACFSQZ_00025</name>
</gene>
<evidence type="ECO:0000256" key="2">
    <source>
        <dbReference type="ARBA" id="ARBA00022692"/>
    </source>
</evidence>
<sequence length="170" mass="19385">MKRKHKLSIIVPVFGEIPLHPEVAFEELKMKEGPLWAQFFKYGLCGVLSTVILVLVMLMFQLFAPDFMSNDLPVEDRQVNLRIALFSAFVPANLFAYFTNRWLVFTPGKYGFWREIGVFTLISIISFIGGEVGKVWMVNWGFANWAAAMAFAVSSAMVNFVARKFLVFAR</sequence>